<accession>A0ABW5M216</accession>
<sequence length="87" mass="9663">MSQCVIDVENSKQADALIRYRESLDFVKLTPVEQGRKVQAAAEAKAFLKGLPDQSAEQSDFALYALQVTGLRDRSSIITHVKYTESS</sequence>
<evidence type="ECO:0000313" key="1">
    <source>
        <dbReference type="EMBL" id="MFD2570163.1"/>
    </source>
</evidence>
<comment type="caution">
    <text evidence="1">The sequence shown here is derived from an EMBL/GenBank/DDBJ whole genome shotgun (WGS) entry which is preliminary data.</text>
</comment>
<gene>
    <name evidence="1" type="ORF">ACFSUS_05925</name>
</gene>
<proteinExistence type="predicted"/>
<organism evidence="1 2">
    <name type="scientific">Spirosoma soli</name>
    <dbReference type="NCBI Taxonomy" id="1770529"/>
    <lineage>
        <taxon>Bacteria</taxon>
        <taxon>Pseudomonadati</taxon>
        <taxon>Bacteroidota</taxon>
        <taxon>Cytophagia</taxon>
        <taxon>Cytophagales</taxon>
        <taxon>Cytophagaceae</taxon>
        <taxon>Spirosoma</taxon>
    </lineage>
</organism>
<dbReference type="Proteomes" id="UP001597469">
    <property type="component" value="Unassembled WGS sequence"/>
</dbReference>
<name>A0ABW5M216_9BACT</name>
<dbReference type="EMBL" id="JBHULN010000002">
    <property type="protein sequence ID" value="MFD2570163.1"/>
    <property type="molecule type" value="Genomic_DNA"/>
</dbReference>
<protein>
    <submittedName>
        <fullName evidence="1">Uncharacterized protein</fullName>
    </submittedName>
</protein>
<keyword evidence="2" id="KW-1185">Reference proteome</keyword>
<reference evidence="2" key="1">
    <citation type="journal article" date="2019" name="Int. J. Syst. Evol. Microbiol.">
        <title>The Global Catalogue of Microorganisms (GCM) 10K type strain sequencing project: providing services to taxonomists for standard genome sequencing and annotation.</title>
        <authorList>
            <consortium name="The Broad Institute Genomics Platform"/>
            <consortium name="The Broad Institute Genome Sequencing Center for Infectious Disease"/>
            <person name="Wu L."/>
            <person name="Ma J."/>
        </authorList>
    </citation>
    <scope>NUCLEOTIDE SEQUENCE [LARGE SCALE GENOMIC DNA]</scope>
    <source>
        <strain evidence="2">KCTC 42805</strain>
    </source>
</reference>
<evidence type="ECO:0000313" key="2">
    <source>
        <dbReference type="Proteomes" id="UP001597469"/>
    </source>
</evidence>
<dbReference type="RefSeq" id="WP_381520424.1">
    <property type="nucleotide sequence ID" value="NZ_JBHULN010000002.1"/>
</dbReference>